<comment type="caution">
    <text evidence="2">The sequence shown here is derived from an EMBL/GenBank/DDBJ whole genome shotgun (WGS) entry which is preliminary data.</text>
</comment>
<dbReference type="InterPro" id="IPR036390">
    <property type="entry name" value="WH_DNA-bd_sf"/>
</dbReference>
<name>A0A9D2MG45_9FIRM</name>
<dbReference type="Gene3D" id="1.10.10.10">
    <property type="entry name" value="Winged helix-like DNA-binding domain superfamily/Winged helix DNA-binding domain"/>
    <property type="match status" value="1"/>
</dbReference>
<feature type="domain" description="Schlafen AlbA-2" evidence="1">
    <location>
        <begin position="20"/>
        <end position="135"/>
    </location>
</feature>
<gene>
    <name evidence="2" type="ORF">H9771_04655</name>
</gene>
<dbReference type="Gene3D" id="3.30.950.30">
    <property type="entry name" value="Schlafen, AAA domain"/>
    <property type="match status" value="1"/>
</dbReference>
<dbReference type="EMBL" id="DWXX01000080">
    <property type="protein sequence ID" value="HJB58938.1"/>
    <property type="molecule type" value="Genomic_DNA"/>
</dbReference>
<dbReference type="InterPro" id="IPR036388">
    <property type="entry name" value="WH-like_DNA-bd_sf"/>
</dbReference>
<evidence type="ECO:0000313" key="2">
    <source>
        <dbReference type="EMBL" id="HJB58938.1"/>
    </source>
</evidence>
<accession>A0A9D2MG45</accession>
<organism evidence="2 3">
    <name type="scientific">Candidatus Faecalibacterium faecipullorum</name>
    <dbReference type="NCBI Taxonomy" id="2838578"/>
    <lineage>
        <taxon>Bacteria</taxon>
        <taxon>Bacillati</taxon>
        <taxon>Bacillota</taxon>
        <taxon>Clostridia</taxon>
        <taxon>Eubacteriales</taxon>
        <taxon>Oscillospiraceae</taxon>
        <taxon>Faecalibacterium</taxon>
    </lineage>
</organism>
<reference evidence="2" key="2">
    <citation type="submission" date="2021-04" db="EMBL/GenBank/DDBJ databases">
        <authorList>
            <person name="Gilroy R."/>
        </authorList>
    </citation>
    <scope>NUCLEOTIDE SEQUENCE</scope>
    <source>
        <strain evidence="2">ChiHjej9B8-13557</strain>
    </source>
</reference>
<dbReference type="Pfam" id="PF13749">
    <property type="entry name" value="HATPase_c_4"/>
    <property type="match status" value="1"/>
</dbReference>
<reference evidence="2" key="1">
    <citation type="journal article" date="2021" name="PeerJ">
        <title>Extensive microbial diversity within the chicken gut microbiome revealed by metagenomics and culture.</title>
        <authorList>
            <person name="Gilroy R."/>
            <person name="Ravi A."/>
            <person name="Getino M."/>
            <person name="Pursley I."/>
            <person name="Horton D.L."/>
            <person name="Alikhan N.F."/>
            <person name="Baker D."/>
            <person name="Gharbi K."/>
            <person name="Hall N."/>
            <person name="Watson M."/>
            <person name="Adriaenssens E.M."/>
            <person name="Foster-Nyarko E."/>
            <person name="Jarju S."/>
            <person name="Secka A."/>
            <person name="Antonio M."/>
            <person name="Oren A."/>
            <person name="Chaudhuri R.R."/>
            <person name="La Ragione R."/>
            <person name="Hildebrand F."/>
            <person name="Pallen M.J."/>
        </authorList>
    </citation>
    <scope>NUCLEOTIDE SEQUENCE</scope>
    <source>
        <strain evidence="2">ChiHjej9B8-13557</strain>
    </source>
</reference>
<dbReference type="Proteomes" id="UP000824211">
    <property type="component" value="Unassembled WGS sequence"/>
</dbReference>
<dbReference type="InterPro" id="IPR038461">
    <property type="entry name" value="Schlafen_AlbA_2_dom_sf"/>
</dbReference>
<dbReference type="Gene3D" id="3.30.565.60">
    <property type="match status" value="1"/>
</dbReference>
<protein>
    <submittedName>
        <fullName evidence="2">DNA binding domain-containing protein</fullName>
    </submittedName>
</protein>
<dbReference type="InterPro" id="IPR007421">
    <property type="entry name" value="Schlafen_AlbA_2_dom"/>
</dbReference>
<dbReference type="AlphaFoldDB" id="A0A9D2MG45"/>
<sequence>MTFSKIDPSLSAEKLRSMPEGQFFDRKSARLAAKDFAHQLSAFANASGGLIAMGIEDDGCFTGVCTEKENEFRQAAFDYLQLPPDYQVEMVPCTLDNGESGRLMLFHVAPSANEIIKMKNGEAYLRVGDATRKLNAETLAALEYSKGIKSYESRLIDDATLDDLDADLIRQYTERLNVSASSALDVLKGRGLIREKDGQLKITVAAVLLFGKCPTQYLPGARVRFLRYEGTTAQVGERFNLIKDITLEKALPLTVGESRILLESQMREFQRLDRDGVFRKIPEYPSFAWMEGIVNAVTHRDYSLQGDYIRVVMYDDRLEISSPGRLPSIVTVDNIQNTRFSRNPLIARVLGDFGYVRELNEGVKRIYTDMESYFLDPPVFSEPNYNTVLLVLKNNIAARSLRRLESQQVQQYWKELEPLDRELVFYIANLDKCTPRVLIETTGKSRPTILQHLKKMVAQGILTEHATSLKDPRKYYTLQAAK</sequence>
<dbReference type="PANTHER" id="PTHR30595:SF6">
    <property type="entry name" value="SCHLAFEN ALBA-2 DOMAIN-CONTAINING PROTEIN"/>
    <property type="match status" value="1"/>
</dbReference>
<dbReference type="Pfam" id="PF04326">
    <property type="entry name" value="SLFN_AlbA_2"/>
    <property type="match status" value="1"/>
</dbReference>
<evidence type="ECO:0000259" key="1">
    <source>
        <dbReference type="Pfam" id="PF04326"/>
    </source>
</evidence>
<dbReference type="SUPFAM" id="SSF46785">
    <property type="entry name" value="Winged helix' DNA-binding domain"/>
    <property type="match status" value="1"/>
</dbReference>
<proteinExistence type="predicted"/>
<evidence type="ECO:0000313" key="3">
    <source>
        <dbReference type="Proteomes" id="UP000824211"/>
    </source>
</evidence>
<dbReference type="InterPro" id="IPR038475">
    <property type="entry name" value="RecG_C_sf"/>
</dbReference>
<dbReference type="PANTHER" id="PTHR30595">
    <property type="entry name" value="GLPR-RELATED TRANSCRIPTIONAL REPRESSOR"/>
    <property type="match status" value="1"/>
</dbReference>